<feature type="domain" description="Peptidase M56" evidence="5">
    <location>
        <begin position="11"/>
        <end position="272"/>
    </location>
</feature>
<dbReference type="Proteomes" id="UP000661077">
    <property type="component" value="Unassembled WGS sequence"/>
</dbReference>
<keyword evidence="4" id="KW-0812">Transmembrane</keyword>
<evidence type="ECO:0000256" key="1">
    <source>
        <dbReference type="ARBA" id="ARBA00022737"/>
    </source>
</evidence>
<evidence type="ECO:0000259" key="5">
    <source>
        <dbReference type="Pfam" id="PF05569"/>
    </source>
</evidence>
<comment type="caution">
    <text evidence="6">The sequence shown here is derived from an EMBL/GenBank/DDBJ whole genome shotgun (WGS) entry which is preliminary data.</text>
</comment>
<organism evidence="6 7">
    <name type="scientific">Steroidobacter gossypii</name>
    <dbReference type="NCBI Taxonomy" id="2805490"/>
    <lineage>
        <taxon>Bacteria</taxon>
        <taxon>Pseudomonadati</taxon>
        <taxon>Pseudomonadota</taxon>
        <taxon>Gammaproteobacteria</taxon>
        <taxon>Steroidobacterales</taxon>
        <taxon>Steroidobacteraceae</taxon>
        <taxon>Steroidobacter</taxon>
    </lineage>
</organism>
<keyword evidence="4" id="KW-1133">Transmembrane helix</keyword>
<protein>
    <submittedName>
        <fullName evidence="6">Ankyrin repeat domain-containing protein</fullName>
    </submittedName>
</protein>
<dbReference type="InterPro" id="IPR002110">
    <property type="entry name" value="Ankyrin_rpt"/>
</dbReference>
<dbReference type="InterPro" id="IPR051165">
    <property type="entry name" value="Multifunctional_ANK_Repeat"/>
</dbReference>
<dbReference type="Pfam" id="PF12796">
    <property type="entry name" value="Ank_2"/>
    <property type="match status" value="1"/>
</dbReference>
<proteinExistence type="predicted"/>
<dbReference type="RefSeq" id="WP_203165378.1">
    <property type="nucleotide sequence ID" value="NZ_JAEVLS010000001.1"/>
</dbReference>
<accession>A0ABS1WR10</accession>
<feature type="transmembrane region" description="Helical" evidence="4">
    <location>
        <begin position="191"/>
        <end position="212"/>
    </location>
</feature>
<evidence type="ECO:0000313" key="7">
    <source>
        <dbReference type="Proteomes" id="UP000661077"/>
    </source>
</evidence>
<feature type="transmembrane region" description="Helical" evidence="4">
    <location>
        <begin position="36"/>
        <end position="55"/>
    </location>
</feature>
<dbReference type="Gene3D" id="1.25.40.20">
    <property type="entry name" value="Ankyrin repeat-containing domain"/>
    <property type="match status" value="1"/>
</dbReference>
<dbReference type="PROSITE" id="PS50297">
    <property type="entry name" value="ANK_REP_REGION"/>
    <property type="match status" value="2"/>
</dbReference>
<feature type="repeat" description="ANK" evidence="3">
    <location>
        <begin position="420"/>
        <end position="452"/>
    </location>
</feature>
<dbReference type="SUPFAM" id="SSF48403">
    <property type="entry name" value="Ankyrin repeat"/>
    <property type="match status" value="1"/>
</dbReference>
<keyword evidence="7" id="KW-1185">Reference proteome</keyword>
<feature type="repeat" description="ANK" evidence="3">
    <location>
        <begin position="354"/>
        <end position="386"/>
    </location>
</feature>
<name>A0ABS1WR10_9GAMM</name>
<keyword evidence="1" id="KW-0677">Repeat</keyword>
<keyword evidence="4" id="KW-0472">Membrane</keyword>
<dbReference type="InterPro" id="IPR036770">
    <property type="entry name" value="Ankyrin_rpt-contain_sf"/>
</dbReference>
<reference evidence="6 7" key="1">
    <citation type="journal article" date="2021" name="Int. J. Syst. Evol. Microbiol.">
        <title>Steroidobacter gossypii sp. nov., isolated from soil of cotton cropping field.</title>
        <authorList>
            <person name="Huang R."/>
            <person name="Yang S."/>
            <person name="Zhen C."/>
            <person name="Liu W."/>
        </authorList>
    </citation>
    <scope>NUCLEOTIDE SEQUENCE [LARGE SCALE GENOMIC DNA]</scope>
    <source>
        <strain evidence="6 7">S1-65</strain>
    </source>
</reference>
<dbReference type="CDD" id="cd07341">
    <property type="entry name" value="M56_BlaR1_MecR1_like"/>
    <property type="match status" value="1"/>
</dbReference>
<dbReference type="PROSITE" id="PS50088">
    <property type="entry name" value="ANK_REPEAT"/>
    <property type="match status" value="2"/>
</dbReference>
<evidence type="ECO:0000313" key="6">
    <source>
        <dbReference type="EMBL" id="MBM0103402.1"/>
    </source>
</evidence>
<dbReference type="Pfam" id="PF05569">
    <property type="entry name" value="Peptidase_M56"/>
    <property type="match status" value="1"/>
</dbReference>
<evidence type="ECO:0000256" key="3">
    <source>
        <dbReference type="PROSITE-ProRule" id="PRU00023"/>
    </source>
</evidence>
<feature type="transmembrane region" description="Helical" evidence="4">
    <location>
        <begin position="6"/>
        <end position="24"/>
    </location>
</feature>
<dbReference type="Pfam" id="PF13857">
    <property type="entry name" value="Ank_5"/>
    <property type="match status" value="1"/>
</dbReference>
<feature type="transmembrane region" description="Helical" evidence="4">
    <location>
        <begin position="96"/>
        <end position="119"/>
    </location>
</feature>
<dbReference type="PANTHER" id="PTHR24123">
    <property type="entry name" value="ANKYRIN REPEAT-CONTAINING"/>
    <property type="match status" value="1"/>
</dbReference>
<dbReference type="InterPro" id="IPR008756">
    <property type="entry name" value="Peptidase_M56"/>
</dbReference>
<dbReference type="SMART" id="SM00248">
    <property type="entry name" value="ANK"/>
    <property type="match status" value="4"/>
</dbReference>
<gene>
    <name evidence="6" type="ORF">JM946_01535</name>
</gene>
<evidence type="ECO:0000256" key="4">
    <source>
        <dbReference type="SAM" id="Phobius"/>
    </source>
</evidence>
<evidence type="ECO:0000256" key="2">
    <source>
        <dbReference type="ARBA" id="ARBA00023043"/>
    </source>
</evidence>
<keyword evidence="2 3" id="KW-0040">ANK repeat</keyword>
<sequence>MMLAWNAYILILSAVLGVTALALEQLSRRCGLATRWVWASAMVASLLIPAVLLFAPGPAAPHYAAETALVVPGILNDVSFEVQGSDAAVSTARSSVALNAALLAAWALLSVLVIVWFAISGLRLRRASSSWTVQRVAGTDVSISADLGPAVVGFFPAKIVLPRWMLQTEASVQRMAVLHESQHLSARDPQLILAALVCLALMPWNLPLWWMLQRLRTAVEVDCDARVLRSGEDVVTYGGALLAVAATKARTPMLAPALIEPTTQLEKRITLLGASASALSKPLAVTASVALLGIAGGVMAQVEAPQPVRLAAIATWDLTGREGARLLDAVLDGSSRRALELIEAGANVNYRRGGDGTPLIVAAYHGDLPLVELLLAKGADVNLESLGDGNPLIAAAAQGHGSIATKLVDAGANVNALVEDDETPLINAARGGHLELVKYLVSKGADVNFSTIANKNSAPERRSALSEAEKYVHHDIVEYLRANGATPWIK</sequence>
<dbReference type="PANTHER" id="PTHR24123:SF142">
    <property type="entry name" value="ANKYRIN"/>
    <property type="match status" value="1"/>
</dbReference>
<dbReference type="EMBL" id="JAEVLS010000001">
    <property type="protein sequence ID" value="MBM0103402.1"/>
    <property type="molecule type" value="Genomic_DNA"/>
</dbReference>